<dbReference type="EMBL" id="BAABDH010000103">
    <property type="protein sequence ID" value="GAA3947874.1"/>
    <property type="molecule type" value="Genomic_DNA"/>
</dbReference>
<dbReference type="Proteomes" id="UP001499909">
    <property type="component" value="Unassembled WGS sequence"/>
</dbReference>
<evidence type="ECO:0000313" key="1">
    <source>
        <dbReference type="EMBL" id="GAA3947874.1"/>
    </source>
</evidence>
<organism evidence="1 2">
    <name type="scientific">Hymenobacter algoricola</name>
    <dbReference type="NCBI Taxonomy" id="486267"/>
    <lineage>
        <taxon>Bacteria</taxon>
        <taxon>Pseudomonadati</taxon>
        <taxon>Bacteroidota</taxon>
        <taxon>Cytophagia</taxon>
        <taxon>Cytophagales</taxon>
        <taxon>Hymenobacteraceae</taxon>
        <taxon>Hymenobacter</taxon>
    </lineage>
</organism>
<sequence>MLLHIIFAMKKTTALSSLLLLSSLGSLGYLTAQVLNLNLHFDLHGEDQSYYC</sequence>
<accession>A0ABP7NIJ2</accession>
<evidence type="ECO:0000313" key="2">
    <source>
        <dbReference type="Proteomes" id="UP001499909"/>
    </source>
</evidence>
<name>A0ABP7NIJ2_9BACT</name>
<protein>
    <submittedName>
        <fullName evidence="1">Uncharacterized protein</fullName>
    </submittedName>
</protein>
<comment type="caution">
    <text evidence="1">The sequence shown here is derived from an EMBL/GenBank/DDBJ whole genome shotgun (WGS) entry which is preliminary data.</text>
</comment>
<gene>
    <name evidence="1" type="ORF">GCM10022406_32140</name>
</gene>
<reference evidence="2" key="1">
    <citation type="journal article" date="2019" name="Int. J. Syst. Evol. Microbiol.">
        <title>The Global Catalogue of Microorganisms (GCM) 10K type strain sequencing project: providing services to taxonomists for standard genome sequencing and annotation.</title>
        <authorList>
            <consortium name="The Broad Institute Genomics Platform"/>
            <consortium name="The Broad Institute Genome Sequencing Center for Infectious Disease"/>
            <person name="Wu L."/>
            <person name="Ma J."/>
        </authorList>
    </citation>
    <scope>NUCLEOTIDE SEQUENCE [LARGE SCALE GENOMIC DNA]</scope>
    <source>
        <strain evidence="2">JCM 17214</strain>
    </source>
</reference>
<proteinExistence type="predicted"/>
<keyword evidence="2" id="KW-1185">Reference proteome</keyword>